<reference evidence="3" key="1">
    <citation type="submission" date="2020-10" db="EMBL/GenBank/DDBJ databases">
        <authorList>
            <person name="Han B."/>
            <person name="Lu T."/>
            <person name="Zhao Q."/>
            <person name="Huang X."/>
            <person name="Zhao Y."/>
        </authorList>
    </citation>
    <scope>NUCLEOTIDE SEQUENCE</scope>
</reference>
<dbReference type="SMART" id="SM00320">
    <property type="entry name" value="WD40"/>
    <property type="match status" value="5"/>
</dbReference>
<feature type="compositionally biased region" description="Low complexity" evidence="2">
    <location>
        <begin position="7"/>
        <end position="20"/>
    </location>
</feature>
<dbReference type="OrthoDB" id="2161379at2759"/>
<organism evidence="3 4">
    <name type="scientific">Miscanthus lutarioriparius</name>
    <dbReference type="NCBI Taxonomy" id="422564"/>
    <lineage>
        <taxon>Eukaryota</taxon>
        <taxon>Viridiplantae</taxon>
        <taxon>Streptophyta</taxon>
        <taxon>Embryophyta</taxon>
        <taxon>Tracheophyta</taxon>
        <taxon>Spermatophyta</taxon>
        <taxon>Magnoliopsida</taxon>
        <taxon>Liliopsida</taxon>
        <taxon>Poales</taxon>
        <taxon>Poaceae</taxon>
        <taxon>PACMAD clade</taxon>
        <taxon>Panicoideae</taxon>
        <taxon>Andropogonodae</taxon>
        <taxon>Andropogoneae</taxon>
        <taxon>Saccharinae</taxon>
        <taxon>Miscanthus</taxon>
    </lineage>
</organism>
<dbReference type="InterPro" id="IPR001680">
    <property type="entry name" value="WD40_rpt"/>
</dbReference>
<gene>
    <name evidence="3" type="ORF">NCGR_LOCUS26647</name>
</gene>
<dbReference type="PANTHER" id="PTHR45296">
    <property type="entry name" value="TRANSDUCIN/WD40 REPEAT-LIKE SUPERFAMILY PROTEIN"/>
    <property type="match status" value="1"/>
</dbReference>
<dbReference type="PROSITE" id="PS50294">
    <property type="entry name" value="WD_REPEATS_REGION"/>
    <property type="match status" value="1"/>
</dbReference>
<dbReference type="PROSITE" id="PS50082">
    <property type="entry name" value="WD_REPEATS_2"/>
    <property type="match status" value="1"/>
</dbReference>
<dbReference type="PANTHER" id="PTHR45296:SF1">
    <property type="entry name" value="TRANSDUCIN_WD40 REPEAT-LIKE SUPERFAMILY PROTEIN"/>
    <property type="match status" value="1"/>
</dbReference>
<evidence type="ECO:0000313" key="4">
    <source>
        <dbReference type="Proteomes" id="UP000604825"/>
    </source>
</evidence>
<dbReference type="AlphaFoldDB" id="A0A811PFS9"/>
<dbReference type="InterPro" id="IPR036322">
    <property type="entry name" value="WD40_repeat_dom_sf"/>
</dbReference>
<proteinExistence type="predicted"/>
<dbReference type="InterPro" id="IPR015943">
    <property type="entry name" value="WD40/YVTN_repeat-like_dom_sf"/>
</dbReference>
<evidence type="ECO:0000256" key="2">
    <source>
        <dbReference type="SAM" id="MobiDB-lite"/>
    </source>
</evidence>
<dbReference type="Gene3D" id="2.130.10.10">
    <property type="entry name" value="YVTN repeat-like/Quinoprotein amine dehydrogenase"/>
    <property type="match status" value="2"/>
</dbReference>
<dbReference type="EMBL" id="CAJGYO010000006">
    <property type="protein sequence ID" value="CAD6239791.1"/>
    <property type="molecule type" value="Genomic_DNA"/>
</dbReference>
<keyword evidence="1" id="KW-0853">WD repeat</keyword>
<feature type="repeat" description="WD" evidence="1">
    <location>
        <begin position="303"/>
        <end position="347"/>
    </location>
</feature>
<dbReference type="Pfam" id="PF00400">
    <property type="entry name" value="WD40"/>
    <property type="match status" value="2"/>
</dbReference>
<evidence type="ECO:0000313" key="3">
    <source>
        <dbReference type="EMBL" id="CAD6239791.1"/>
    </source>
</evidence>
<protein>
    <submittedName>
        <fullName evidence="3">Uncharacterized protein</fullName>
    </submittedName>
</protein>
<name>A0A811PFS9_9POAL</name>
<comment type="caution">
    <text evidence="3">The sequence shown here is derived from an EMBL/GenBank/DDBJ whole genome shotgun (WGS) entry which is preliminary data.</text>
</comment>
<feature type="compositionally biased region" description="Basic and acidic residues" evidence="2">
    <location>
        <begin position="497"/>
        <end position="515"/>
    </location>
</feature>
<feature type="region of interest" description="Disordered" evidence="2">
    <location>
        <begin position="1"/>
        <end position="26"/>
    </location>
</feature>
<accession>A0A811PFS9</accession>
<dbReference type="Proteomes" id="UP000604825">
    <property type="component" value="Unassembled WGS sequence"/>
</dbReference>
<dbReference type="SUPFAM" id="SSF50978">
    <property type="entry name" value="WD40 repeat-like"/>
    <property type="match status" value="1"/>
</dbReference>
<keyword evidence="4" id="KW-1185">Reference proteome</keyword>
<feature type="region of interest" description="Disordered" evidence="2">
    <location>
        <begin position="484"/>
        <end position="531"/>
    </location>
</feature>
<sequence length="570" mass="61423">MSETESAAVAAAPDPAAAAEPKPRRLRGHKKGAVTCCVASSARPGVVASSGEDGCLCWFDLRTKDVLLTMEAANKPISSICFKPGNEDCVYISAGNEILSFDVRMGTQSKPLETYNYNRDEINQIAVSSKGFLAAADDSGDVKIVNTIQKCLYKRIREAHTSICSSVQFIPWRPWTAITGGLDSKLVAWDFSKGRTLFSIDYGSPELQNGSSSGSAGQCFNPAFVHSVEVSEEGILGGLYKVCAVARGDGAVDVVDLEYELAPAKSKGAPRAAISKMSSKGAELGDGSCNQSQAKRIHLDYTMGGHTAAVSCVAFSVFGEKGKFLVSGGNDSSVKLWDWSKGFSSETNSKVELVLNIDVKKKSFPTIAQKVLSCDEEGISAKLPGTRGCAAVLGGERREEMGGLLLPHHQTFPNSLQAAIPGSLSLHKGVHLFCSPRQGFPRSFWSALIRSEANGNGVASPDMVSKHSKEELIAFFRDIQTSIAESSPKASKRTRKQPPDPLKEVHRREQSHGRGDGGAGDVSEERQRKVMNLEDMNVADLRELARARRMRGYSKIKKGELIDRLKGVMQ</sequence>
<evidence type="ECO:0000256" key="1">
    <source>
        <dbReference type="PROSITE-ProRule" id="PRU00221"/>
    </source>
</evidence>